<dbReference type="Proteomes" id="UP000076096">
    <property type="component" value="Chromosome"/>
</dbReference>
<keyword evidence="1" id="KW-1133">Transmembrane helix</keyword>
<dbReference type="STRING" id="1783515.A4E84_14180"/>
<dbReference type="AlphaFoldDB" id="A0A143BZF6"/>
<evidence type="ECO:0000256" key="1">
    <source>
        <dbReference type="SAM" id="Phobius"/>
    </source>
</evidence>
<name>A0A143BZF6_9ACTN</name>
<sequence>MLGTPRSCAVLRMPVREAVLTCGVALPLAAAVCGSVLVPLSIALTGGSAVPALADGPLSALAAGALVLTAGTVALAGLLALWSAAAMPGGGEGRFLTTVPGRHFPHPRRTRDHGR</sequence>
<gene>
    <name evidence="2" type="ORF">A4E84_14180</name>
</gene>
<proteinExistence type="predicted"/>
<keyword evidence="3" id="KW-1185">Reference proteome</keyword>
<evidence type="ECO:0000313" key="2">
    <source>
        <dbReference type="EMBL" id="AMW10552.1"/>
    </source>
</evidence>
<feature type="transmembrane region" description="Helical" evidence="1">
    <location>
        <begin position="58"/>
        <end position="82"/>
    </location>
</feature>
<protein>
    <submittedName>
        <fullName evidence="2">Uncharacterized protein</fullName>
    </submittedName>
</protein>
<evidence type="ECO:0000313" key="3">
    <source>
        <dbReference type="Proteomes" id="UP000076096"/>
    </source>
</evidence>
<keyword evidence="1" id="KW-0472">Membrane</keyword>
<accession>A0A143BZF6</accession>
<keyword evidence="1" id="KW-0812">Transmembrane</keyword>
<dbReference type="KEGG" id="stsi:A4E84_14180"/>
<reference evidence="3" key="1">
    <citation type="submission" date="2016-04" db="EMBL/GenBank/DDBJ databases">
        <authorList>
            <person name="Zhang B."/>
        </authorList>
    </citation>
    <scope>NUCLEOTIDE SEQUENCE [LARGE SCALE GENOMIC DNA]</scope>
    <source>
        <strain evidence="3">S10</strain>
    </source>
</reference>
<organism evidence="2 3">
    <name type="scientific">Streptomyces qaidamensis</name>
    <dbReference type="NCBI Taxonomy" id="1783515"/>
    <lineage>
        <taxon>Bacteria</taxon>
        <taxon>Bacillati</taxon>
        <taxon>Actinomycetota</taxon>
        <taxon>Actinomycetes</taxon>
        <taxon>Kitasatosporales</taxon>
        <taxon>Streptomycetaceae</taxon>
        <taxon>Streptomyces</taxon>
        <taxon>Streptomyces aurantiacus group</taxon>
    </lineage>
</organism>
<dbReference type="EMBL" id="CP015098">
    <property type="protein sequence ID" value="AMW10552.1"/>
    <property type="molecule type" value="Genomic_DNA"/>
</dbReference>